<dbReference type="SUPFAM" id="SSF56059">
    <property type="entry name" value="Glutathione synthetase ATP-binding domain-like"/>
    <property type="match status" value="1"/>
</dbReference>
<feature type="domain" description="ATP-grasp" evidence="2">
    <location>
        <begin position="93"/>
        <end position="277"/>
    </location>
</feature>
<dbReference type="InterPro" id="IPR011761">
    <property type="entry name" value="ATP-grasp"/>
</dbReference>
<evidence type="ECO:0000259" key="2">
    <source>
        <dbReference type="PROSITE" id="PS50975"/>
    </source>
</evidence>
<dbReference type="Pfam" id="PF08443">
    <property type="entry name" value="RimK"/>
    <property type="match status" value="1"/>
</dbReference>
<evidence type="ECO:0000313" key="4">
    <source>
        <dbReference type="Proteomes" id="UP001139031"/>
    </source>
</evidence>
<organism evidence="3 4">
    <name type="scientific">Nannocystis pusilla</name>
    <dbReference type="NCBI Taxonomy" id="889268"/>
    <lineage>
        <taxon>Bacteria</taxon>
        <taxon>Pseudomonadati</taxon>
        <taxon>Myxococcota</taxon>
        <taxon>Polyangia</taxon>
        <taxon>Nannocystales</taxon>
        <taxon>Nannocystaceae</taxon>
        <taxon>Nannocystis</taxon>
    </lineage>
</organism>
<keyword evidence="4" id="KW-1185">Reference proteome</keyword>
<dbReference type="Gene3D" id="3.30.470.20">
    <property type="entry name" value="ATP-grasp fold, B domain"/>
    <property type="match status" value="1"/>
</dbReference>
<dbReference type="RefSeq" id="WP_224196824.1">
    <property type="nucleotide sequence ID" value="NZ_JAIRAU010000056.1"/>
</dbReference>
<dbReference type="InterPro" id="IPR013815">
    <property type="entry name" value="ATP_grasp_subdomain_1"/>
</dbReference>
<sequence length="287" mass="30261">MPPPFYCVTDATVPATTTELLAAACAARGVTYVPVDAGRFDPCEEVELPAGAMLFRPAVSSAAVRVEQALYADGLATFYADGEALFFDGAAAPLLFARRGLPIPRTITLLHNDRAQLRRAVERVGGLPVVVKVPGGEGGVGVMLLESFASLASVLDHLFAAGRAPQLMAYVAGAAHWRVVVVGSRAVAAYRNHPYPDDFRSGPSGDPADYVVSTPSPLTELAVAATRAIRREFAGVDILAHASGRLYLLEANFPCYFPQAQLVGGIDVAGAMLEHLLAKSRRLTMGA</sequence>
<accession>A0ABS7U458</accession>
<dbReference type="Proteomes" id="UP001139031">
    <property type="component" value="Unassembled WGS sequence"/>
</dbReference>
<comment type="caution">
    <text evidence="3">The sequence shown here is derived from an EMBL/GenBank/DDBJ whole genome shotgun (WGS) entry which is preliminary data.</text>
</comment>
<evidence type="ECO:0000313" key="3">
    <source>
        <dbReference type="EMBL" id="MBZ5715090.1"/>
    </source>
</evidence>
<dbReference type="InterPro" id="IPR013651">
    <property type="entry name" value="ATP-grasp_RimK-type"/>
</dbReference>
<reference evidence="3" key="1">
    <citation type="submission" date="2021-08" db="EMBL/GenBank/DDBJ databases">
        <authorList>
            <person name="Stevens D.C."/>
        </authorList>
    </citation>
    <scope>NUCLEOTIDE SEQUENCE</scope>
    <source>
        <strain evidence="3">DSM 53165</strain>
    </source>
</reference>
<gene>
    <name evidence="3" type="ORF">K7C98_38145</name>
</gene>
<dbReference type="PANTHER" id="PTHR21621">
    <property type="entry name" value="RIBOSOMAL PROTEIN S6 MODIFICATION PROTEIN"/>
    <property type="match status" value="1"/>
</dbReference>
<name>A0ABS7U458_9BACT</name>
<keyword evidence="1" id="KW-0067">ATP-binding</keyword>
<dbReference type="Gene3D" id="3.30.1490.20">
    <property type="entry name" value="ATP-grasp fold, A domain"/>
    <property type="match status" value="1"/>
</dbReference>
<dbReference type="PANTHER" id="PTHR21621:SF0">
    <property type="entry name" value="BETA-CITRYLGLUTAMATE SYNTHASE B-RELATED"/>
    <property type="match status" value="1"/>
</dbReference>
<dbReference type="EMBL" id="JAIRAU010000056">
    <property type="protein sequence ID" value="MBZ5715090.1"/>
    <property type="molecule type" value="Genomic_DNA"/>
</dbReference>
<protein>
    <recommendedName>
        <fullName evidence="2">ATP-grasp domain-containing protein</fullName>
    </recommendedName>
</protein>
<keyword evidence="1" id="KW-0547">Nucleotide-binding</keyword>
<evidence type="ECO:0000256" key="1">
    <source>
        <dbReference type="PROSITE-ProRule" id="PRU00409"/>
    </source>
</evidence>
<dbReference type="PROSITE" id="PS50975">
    <property type="entry name" value="ATP_GRASP"/>
    <property type="match status" value="1"/>
</dbReference>
<proteinExistence type="predicted"/>